<dbReference type="EMBL" id="BAABHB010000003">
    <property type="protein sequence ID" value="GAA4403520.1"/>
    <property type="molecule type" value="Genomic_DNA"/>
</dbReference>
<comment type="caution">
    <text evidence="1">The sequence shown here is derived from an EMBL/GenBank/DDBJ whole genome shotgun (WGS) entry which is preliminary data.</text>
</comment>
<evidence type="ECO:0000313" key="2">
    <source>
        <dbReference type="Proteomes" id="UP001500936"/>
    </source>
</evidence>
<evidence type="ECO:0008006" key="3">
    <source>
        <dbReference type="Google" id="ProtNLM"/>
    </source>
</evidence>
<dbReference type="RefSeq" id="WP_345266485.1">
    <property type="nucleotide sequence ID" value="NZ_BAABHB010000003.1"/>
</dbReference>
<dbReference type="Proteomes" id="UP001500936">
    <property type="component" value="Unassembled WGS sequence"/>
</dbReference>
<accession>A0ABP8KB18</accession>
<keyword evidence="2" id="KW-1185">Reference proteome</keyword>
<reference evidence="2" key="1">
    <citation type="journal article" date="2019" name="Int. J. Syst. Evol. Microbiol.">
        <title>The Global Catalogue of Microorganisms (GCM) 10K type strain sequencing project: providing services to taxonomists for standard genome sequencing and annotation.</title>
        <authorList>
            <consortium name="The Broad Institute Genomics Platform"/>
            <consortium name="The Broad Institute Genome Sequencing Center for Infectious Disease"/>
            <person name="Wu L."/>
            <person name="Ma J."/>
        </authorList>
    </citation>
    <scope>NUCLEOTIDE SEQUENCE [LARGE SCALE GENOMIC DNA]</scope>
    <source>
        <strain evidence="2">JCM 17925</strain>
    </source>
</reference>
<sequence length="282" mass="32830">MKQIVNLFMRQNVLIRYVLPLLIALPLGYALIYPEILRCHLIGYSPRFMPLADTTRRIYVSAGTPVSQQKQLRQNVRLAHERLRRYWHPLEGQAVLIYCRTQEDYIQYCVGGEGAGCSLGTPWGTSFLVLGPDGNNVDVIAHELCHDELFARLGWLTVKRQIPQWFNEGLAMMVDYRFTPPNHSGSINRVQRYRDFRDEWLYYTHGRQRVVALTNLETTRDFFAGTYRQVMLAYMTAGMEVSRWLMWVGPQGVAQLTETVADGYDFPEVYVRLERQARSRKK</sequence>
<name>A0ABP8KB18_9BACT</name>
<protein>
    <recommendedName>
        <fullName evidence="3">Peptidase MA superfamily protein</fullName>
    </recommendedName>
</protein>
<organism evidence="1 2">
    <name type="scientific">Nibrella viscosa</name>
    <dbReference type="NCBI Taxonomy" id="1084524"/>
    <lineage>
        <taxon>Bacteria</taxon>
        <taxon>Pseudomonadati</taxon>
        <taxon>Bacteroidota</taxon>
        <taxon>Cytophagia</taxon>
        <taxon>Cytophagales</taxon>
        <taxon>Spirosomataceae</taxon>
        <taxon>Nibrella</taxon>
    </lineage>
</organism>
<gene>
    <name evidence="1" type="ORF">GCM10023187_19660</name>
</gene>
<proteinExistence type="predicted"/>
<evidence type="ECO:0000313" key="1">
    <source>
        <dbReference type="EMBL" id="GAA4403520.1"/>
    </source>
</evidence>